<dbReference type="SMART" id="SM00089">
    <property type="entry name" value="PKD"/>
    <property type="match status" value="1"/>
</dbReference>
<dbReference type="SUPFAM" id="SSF49299">
    <property type="entry name" value="PKD domain"/>
    <property type="match status" value="1"/>
</dbReference>
<dbReference type="Pfam" id="PF00801">
    <property type="entry name" value="PKD"/>
    <property type="match status" value="1"/>
</dbReference>
<dbReference type="RefSeq" id="WP_345264953.1">
    <property type="nucleotide sequence ID" value="NZ_BAABHB010000002.1"/>
</dbReference>
<dbReference type="InterPro" id="IPR006584">
    <property type="entry name" value="Cellulose-bd_IV"/>
</dbReference>
<keyword evidence="3 7" id="KW-0479">Metal-binding</keyword>
<dbReference type="InterPro" id="IPR011042">
    <property type="entry name" value="6-blade_b-propeller_TolB-like"/>
</dbReference>
<dbReference type="Pfam" id="PF07995">
    <property type="entry name" value="GSDH"/>
    <property type="match status" value="1"/>
</dbReference>
<keyword evidence="1" id="KW-0813">Transport</keyword>
<dbReference type="InterPro" id="IPR002324">
    <property type="entry name" value="Cyt_c_ID"/>
</dbReference>
<evidence type="ECO:0000313" key="10">
    <source>
        <dbReference type="EMBL" id="GAA4399696.1"/>
    </source>
</evidence>
<dbReference type="PROSITE" id="PS51007">
    <property type="entry name" value="CYTC"/>
    <property type="match status" value="1"/>
</dbReference>
<dbReference type="SMART" id="SM00606">
    <property type="entry name" value="CBD_IV"/>
    <property type="match status" value="1"/>
</dbReference>
<keyword evidence="6 7" id="KW-0408">Iron</keyword>
<comment type="caution">
    <text evidence="10">The sequence shown here is derived from an EMBL/GenBank/DDBJ whole genome shotgun (WGS) entry which is preliminary data.</text>
</comment>
<dbReference type="CDD" id="cd04084">
    <property type="entry name" value="CBM6_xylanase-like"/>
    <property type="match status" value="1"/>
</dbReference>
<dbReference type="PANTHER" id="PTHR19328">
    <property type="entry name" value="HEDGEHOG-INTERACTING PROTEIN"/>
    <property type="match status" value="1"/>
</dbReference>
<evidence type="ECO:0000259" key="8">
    <source>
        <dbReference type="PROSITE" id="PS51007"/>
    </source>
</evidence>
<dbReference type="SUPFAM" id="SSF46626">
    <property type="entry name" value="Cytochrome c"/>
    <property type="match status" value="1"/>
</dbReference>
<dbReference type="InterPro" id="IPR009056">
    <property type="entry name" value="Cyt_c-like_dom"/>
</dbReference>
<dbReference type="InterPro" id="IPR011041">
    <property type="entry name" value="Quinoprot_gluc/sorb_DH_b-prop"/>
</dbReference>
<protein>
    <recommendedName>
        <fullName evidence="12">Cytochrome c</fullName>
    </recommendedName>
</protein>
<keyword evidence="11" id="KW-1185">Reference proteome</keyword>
<dbReference type="InterPro" id="IPR000601">
    <property type="entry name" value="PKD_dom"/>
</dbReference>
<dbReference type="CDD" id="cd00146">
    <property type="entry name" value="PKD"/>
    <property type="match status" value="1"/>
</dbReference>
<dbReference type="SUPFAM" id="SSF49785">
    <property type="entry name" value="Galactose-binding domain-like"/>
    <property type="match status" value="1"/>
</dbReference>
<dbReference type="Gene3D" id="2.60.40.10">
    <property type="entry name" value="Immunoglobulins"/>
    <property type="match status" value="1"/>
</dbReference>
<dbReference type="InterPro" id="IPR035986">
    <property type="entry name" value="PKD_dom_sf"/>
</dbReference>
<dbReference type="InterPro" id="IPR013783">
    <property type="entry name" value="Ig-like_fold"/>
</dbReference>
<name>A0ABP8K309_9BACT</name>
<evidence type="ECO:0008006" key="12">
    <source>
        <dbReference type="Google" id="ProtNLM"/>
    </source>
</evidence>
<gene>
    <name evidence="10" type="ORF">GCM10023187_11990</name>
</gene>
<dbReference type="PRINTS" id="PR00606">
    <property type="entry name" value="CYTCHROMECID"/>
</dbReference>
<evidence type="ECO:0000256" key="6">
    <source>
        <dbReference type="ARBA" id="ARBA00023004"/>
    </source>
</evidence>
<dbReference type="InterPro" id="IPR012938">
    <property type="entry name" value="Glc/Sorbosone_DH"/>
</dbReference>
<dbReference type="InterPro" id="IPR008979">
    <property type="entry name" value="Galactose-bd-like_sf"/>
</dbReference>
<evidence type="ECO:0000259" key="9">
    <source>
        <dbReference type="PROSITE" id="PS51175"/>
    </source>
</evidence>
<evidence type="ECO:0000256" key="7">
    <source>
        <dbReference type="PROSITE-ProRule" id="PRU00433"/>
    </source>
</evidence>
<dbReference type="PANTHER" id="PTHR19328:SF75">
    <property type="entry name" value="ALDOSE SUGAR DEHYDROGENASE YLII"/>
    <property type="match status" value="1"/>
</dbReference>
<reference evidence="11" key="1">
    <citation type="journal article" date="2019" name="Int. J. Syst. Evol. Microbiol.">
        <title>The Global Catalogue of Microorganisms (GCM) 10K type strain sequencing project: providing services to taxonomists for standard genome sequencing and annotation.</title>
        <authorList>
            <consortium name="The Broad Institute Genomics Platform"/>
            <consortium name="The Broad Institute Genome Sequencing Center for Infectious Disease"/>
            <person name="Wu L."/>
            <person name="Ma J."/>
        </authorList>
    </citation>
    <scope>NUCLEOTIDE SEQUENCE [LARGE SCALE GENOMIC DNA]</scope>
    <source>
        <strain evidence="11">JCM 17925</strain>
    </source>
</reference>
<keyword evidence="5" id="KW-0249">Electron transport</keyword>
<proteinExistence type="predicted"/>
<organism evidence="10 11">
    <name type="scientific">Nibrella viscosa</name>
    <dbReference type="NCBI Taxonomy" id="1084524"/>
    <lineage>
        <taxon>Bacteria</taxon>
        <taxon>Pseudomonadati</taxon>
        <taxon>Bacteroidota</taxon>
        <taxon>Cytophagia</taxon>
        <taxon>Cytophagales</taxon>
        <taxon>Spirosomataceae</taxon>
        <taxon>Nibrella</taxon>
    </lineage>
</organism>
<dbReference type="EMBL" id="BAABHB010000002">
    <property type="protein sequence ID" value="GAA4399696.1"/>
    <property type="molecule type" value="Genomic_DNA"/>
</dbReference>
<evidence type="ECO:0000256" key="4">
    <source>
        <dbReference type="ARBA" id="ARBA00022729"/>
    </source>
</evidence>
<evidence type="ECO:0000256" key="5">
    <source>
        <dbReference type="ARBA" id="ARBA00022982"/>
    </source>
</evidence>
<feature type="domain" description="CBM6" evidence="9">
    <location>
        <begin position="771"/>
        <end position="897"/>
    </location>
</feature>
<dbReference type="Gene3D" id="2.120.10.30">
    <property type="entry name" value="TolB, C-terminal domain"/>
    <property type="match status" value="1"/>
</dbReference>
<dbReference type="Proteomes" id="UP001500936">
    <property type="component" value="Unassembled WGS sequence"/>
</dbReference>
<dbReference type="InterPro" id="IPR022409">
    <property type="entry name" value="PKD/Chitinase_dom"/>
</dbReference>
<dbReference type="InterPro" id="IPR036909">
    <property type="entry name" value="Cyt_c-like_dom_sf"/>
</dbReference>
<dbReference type="Gene3D" id="2.60.120.260">
    <property type="entry name" value="Galactose-binding domain-like"/>
    <property type="match status" value="1"/>
</dbReference>
<evidence type="ECO:0000256" key="3">
    <source>
        <dbReference type="ARBA" id="ARBA00022723"/>
    </source>
</evidence>
<dbReference type="PROSITE" id="PS51175">
    <property type="entry name" value="CBM6"/>
    <property type="match status" value="1"/>
</dbReference>
<dbReference type="SUPFAM" id="SSF50952">
    <property type="entry name" value="Soluble quinoprotein glucose dehydrogenase"/>
    <property type="match status" value="1"/>
</dbReference>
<sequence length="898" mass="100215">MVTWFGKFVTVVITLLFVTAWINPVQDTPPDESRFTKVVLDNDLNEPMELDIAADGRIYFIERNGGFFRYDPKTGQKKKLKDLDVRFMGEDGLLGLALDPNFGKNHWVYLYYSNPQQVNSQWVNQLSRFEVSEDSLLTSTEKVMIQIPVLHEGVSHSAGSLAFDKQGNLYLSTGDNTNPFESDGYSPSDDRPGRIRFDAQKSSANTNDLRGKIIRIHPTTDVAEPDGSYTIPAGNLFPKNTSNTRPEIYTMGHRNPFRISIDSKTGYLYWGEVGPDAGTDSLMRGPRGHDEIGQARQAGNFGWPYFVGDNKPYYYYDFDAKKSGEPFNPQAPINRSRNNTGLRILPPAQPAFIWYPYTESPEFPMLGTGGRNAMAGPVYHAEDYAASAWKFPSYFDNKLFIYDWMRNWIFTVTMNPNGNLQRLESFMPSTEFNKPVDMAFGPDGALYMLEYGTYWRAKNLDARLVRIEYHRGNRKPVARLSADKTVGGSPLTVKFSAAASFDYDKGDKLRYEWYFTNSPKPQATGAEATFTFAKPGKHTPRVKVIDSEGNSSEARLAVQVGNEPPKVAIQLNGNRSFYWGTQPLQYTVSVQDREDGMLNKGIAPASVRVTFDYLDQGYDQIQLAANAEEEPALKGKTLIERSDCMACHAKEKQSVGPSYVAIARRYGTDEAAVGKLASKIITGGGGNWDSEHVMSAHPQLSPADAGEMVRYILSLGREQATIPVQGTVQTNRQPASATEPGTYLLTARYTDKGANGMAPLTSRATVVLRHPRLLAASADHFKAVAKQNPGWPGQPVVMAYNESGAYIQFNNLDLNGIRKLDLETYTDKLTGQIELRLDAPDGPVIGTAGVTPQKEYVTYTADLKPTTGEHTLFIVYRETKGGINIWNRLNLRWVEFKQ</sequence>
<feature type="domain" description="Cytochrome c" evidence="8">
    <location>
        <begin position="630"/>
        <end position="716"/>
    </location>
</feature>
<dbReference type="Gene3D" id="1.10.760.10">
    <property type="entry name" value="Cytochrome c-like domain"/>
    <property type="match status" value="1"/>
</dbReference>
<evidence type="ECO:0000313" key="11">
    <source>
        <dbReference type="Proteomes" id="UP001500936"/>
    </source>
</evidence>
<evidence type="ECO:0000256" key="2">
    <source>
        <dbReference type="ARBA" id="ARBA00022617"/>
    </source>
</evidence>
<keyword evidence="4" id="KW-0732">Signal</keyword>
<dbReference type="Pfam" id="PF03422">
    <property type="entry name" value="CBM_6"/>
    <property type="match status" value="1"/>
</dbReference>
<accession>A0ABP8K309</accession>
<keyword evidence="2 7" id="KW-0349">Heme</keyword>
<dbReference type="Pfam" id="PF00034">
    <property type="entry name" value="Cytochrom_C"/>
    <property type="match status" value="1"/>
</dbReference>
<dbReference type="InterPro" id="IPR005084">
    <property type="entry name" value="CBM6"/>
</dbReference>
<evidence type="ECO:0000256" key="1">
    <source>
        <dbReference type="ARBA" id="ARBA00022448"/>
    </source>
</evidence>